<reference evidence="1 2" key="1">
    <citation type="submission" date="2015-09" db="EMBL/GenBank/DDBJ databases">
        <authorList>
            <consortium name="Pathogen Informatics"/>
        </authorList>
    </citation>
    <scope>NUCLEOTIDE SEQUENCE [LARGE SCALE GENOMIC DNA]</scope>
    <source>
        <strain evidence="1 2">2789STDY5608835</strain>
    </source>
</reference>
<evidence type="ECO:0000313" key="1">
    <source>
        <dbReference type="EMBL" id="CUN65030.1"/>
    </source>
</evidence>
<sequence>MVDYQKELEEMVCSKNLMNSYKLYFLKTLVINVSKEKTEFSFYELASWMCAYSFEDVCLINGRIRPLDKLYDIAVQLIEKENIYQSAKVAEVFDAAYKTENKSLRKEIKDLCNYVPYRLLAYIWVEELKGKTDTQKNHMIEEFSRSEERNMYAIFTISSKEKKIEVKTEWAKYITEHRNNLLIWLNNKIRLFIGKES</sequence>
<name>A0A173YN76_9FIRM</name>
<accession>A0A173YN76</accession>
<dbReference type="RefSeq" id="WP_055301602.1">
    <property type="nucleotide sequence ID" value="NZ_CYYR01000005.1"/>
</dbReference>
<evidence type="ECO:0000313" key="2">
    <source>
        <dbReference type="Proteomes" id="UP000095395"/>
    </source>
</evidence>
<dbReference type="Proteomes" id="UP000095395">
    <property type="component" value="Unassembled WGS sequence"/>
</dbReference>
<gene>
    <name evidence="1" type="ORF">ERS852392_00978</name>
</gene>
<dbReference type="EMBL" id="CYYR01000005">
    <property type="protein sequence ID" value="CUN65030.1"/>
    <property type="molecule type" value="Genomic_DNA"/>
</dbReference>
<protein>
    <submittedName>
        <fullName evidence="1">Uncharacterized protein</fullName>
    </submittedName>
</protein>
<dbReference type="AlphaFoldDB" id="A0A173YN76"/>
<organism evidence="1 2">
    <name type="scientific">Roseburia inulinivorans</name>
    <dbReference type="NCBI Taxonomy" id="360807"/>
    <lineage>
        <taxon>Bacteria</taxon>
        <taxon>Bacillati</taxon>
        <taxon>Bacillota</taxon>
        <taxon>Clostridia</taxon>
        <taxon>Lachnospirales</taxon>
        <taxon>Lachnospiraceae</taxon>
        <taxon>Roseburia</taxon>
    </lineage>
</organism>
<proteinExistence type="predicted"/>